<evidence type="ECO:0000256" key="6">
    <source>
        <dbReference type="ARBA" id="ARBA00022723"/>
    </source>
</evidence>
<dbReference type="PANTHER" id="PTHR42917:SF2">
    <property type="entry name" value="2,4-DIENOYL-COA REDUCTASE [(2E)-ENOYL-COA-PRODUCING]"/>
    <property type="match status" value="1"/>
</dbReference>
<dbReference type="AlphaFoldDB" id="A0A640WBN3"/>
<dbReference type="GO" id="GO:0033543">
    <property type="term" value="P:fatty acid beta-oxidation, unsaturated, even number, reductase/isomerase pathway"/>
    <property type="evidence" value="ECO:0007669"/>
    <property type="project" value="TreeGrafter"/>
</dbReference>
<dbReference type="InterPro" id="IPR051793">
    <property type="entry name" value="NADH:flavin_oxidoreductase"/>
</dbReference>
<dbReference type="InterPro" id="IPR013785">
    <property type="entry name" value="Aldolase_TIM"/>
</dbReference>
<evidence type="ECO:0000313" key="13">
    <source>
        <dbReference type="Proteomes" id="UP000466024"/>
    </source>
</evidence>
<evidence type="ECO:0000256" key="8">
    <source>
        <dbReference type="ARBA" id="ARBA00023004"/>
    </source>
</evidence>
<dbReference type="Gene3D" id="3.40.50.720">
    <property type="entry name" value="NAD(P)-binding Rossmann-like Domain"/>
    <property type="match status" value="1"/>
</dbReference>
<evidence type="ECO:0000256" key="3">
    <source>
        <dbReference type="ARBA" id="ARBA00011048"/>
    </source>
</evidence>
<comment type="cofactor">
    <cofactor evidence="2">
        <name>[4Fe-4S] cluster</name>
        <dbReference type="ChEBI" id="CHEBI:49883"/>
    </cofactor>
</comment>
<keyword evidence="7" id="KW-0560">Oxidoreductase</keyword>
<evidence type="ECO:0000256" key="2">
    <source>
        <dbReference type="ARBA" id="ARBA00001966"/>
    </source>
</evidence>
<feature type="domain" description="FAD/NAD(P)-binding" evidence="11">
    <location>
        <begin position="377"/>
        <end position="635"/>
    </location>
</feature>
<keyword evidence="6" id="KW-0479">Metal-binding</keyword>
<dbReference type="EMBL" id="VTPX01000013">
    <property type="protein sequence ID" value="KAA0016137.1"/>
    <property type="molecule type" value="Genomic_DNA"/>
</dbReference>
<dbReference type="PANTHER" id="PTHR42917">
    <property type="entry name" value="2,4-DIENOYL-COA REDUCTASE"/>
    <property type="match status" value="1"/>
</dbReference>
<name>A0A640WBN3_9GAMM</name>
<dbReference type="GO" id="GO:0008670">
    <property type="term" value="F:2,4-dienoyl-CoA reductase (NADPH) activity"/>
    <property type="evidence" value="ECO:0007669"/>
    <property type="project" value="TreeGrafter"/>
</dbReference>
<dbReference type="GO" id="GO:0010181">
    <property type="term" value="F:FMN binding"/>
    <property type="evidence" value="ECO:0007669"/>
    <property type="project" value="InterPro"/>
</dbReference>
<dbReference type="SUPFAM" id="SSF51905">
    <property type="entry name" value="FAD/NAD(P)-binding domain"/>
    <property type="match status" value="1"/>
</dbReference>
<dbReference type="CDD" id="cd02930">
    <property type="entry name" value="DCR_FMN"/>
    <property type="match status" value="1"/>
</dbReference>
<protein>
    <submittedName>
        <fullName evidence="12">NADPH-dependent 2,4-dienoyl-CoA reductase</fullName>
    </submittedName>
</protein>
<dbReference type="Pfam" id="PF00724">
    <property type="entry name" value="Oxidored_FMN"/>
    <property type="match status" value="1"/>
</dbReference>
<sequence>MTRFPNLFRPLQVGSLTLRNRVVMGSMHTNLEEAPNGFERLAAFYAERARHGVGLIVTGGISPNPEGAVFQGAAKLTDEAEAEQHRPVVEAVHAHGAHICLQILHAGRYAYSPDLVAPSAIAAPINRFVPRALSGDEVERQIDDFVRCARLAQRAGYDGVEIMGSEGYLINQFLCRRTNHRDDAWGGDARHRSRFALEIVRRVREACGTGFLLIFRLSMIDLVEDGSTRDEIVALALAVEQAGADVINSGIGWHEARVPTIVTSVPRAAFVVVGRAAREAVSIPLIATNRINMPAVAETVLAGGHADLVSMARPFLADPAWVTKAEQGRVDEINTCIACNQACLDHTFKGKLTSCLVNPRACHETELTLSPAATSKRVAVVGAGPAGLAAATACSERGHRVTLFERDPEIGGQFRLAQRIPGKEEFAETLRYFATRLALLGVELRLNAEAGVQQLQDFDEIVIATGVRPRELELEGIDHPSVISYPMAIQHPERVGRRVAIIGAGGIGFDVAELLSHAEQPALDPERWCDEWGVDLSVERPGGLKARLPPAVPRQITLLQRKTGKPGAGLGVTTGWVHRAALRARQVETLSGCTYHRVDDAGLHVSVDGEPRSLAVDTVVICAGQESQQALYEAMQGFGVGVHRIGGAERAAEIDAKRAIDQGVRLAATL</sequence>
<dbReference type="FunFam" id="3.20.20.70:FF:000082">
    <property type="entry name" value="NADPH-dependent 2,4-dienoyl-CoA reductase"/>
    <property type="match status" value="1"/>
</dbReference>
<dbReference type="Pfam" id="PF07992">
    <property type="entry name" value="Pyr_redox_2"/>
    <property type="match status" value="1"/>
</dbReference>
<dbReference type="InterPro" id="IPR001155">
    <property type="entry name" value="OxRdtase_FMN_N"/>
</dbReference>
<evidence type="ECO:0000259" key="10">
    <source>
        <dbReference type="Pfam" id="PF00724"/>
    </source>
</evidence>
<accession>A0A640WBN3</accession>
<dbReference type="SUPFAM" id="SSF51395">
    <property type="entry name" value="FMN-linked oxidoreductases"/>
    <property type="match status" value="1"/>
</dbReference>
<evidence type="ECO:0000256" key="1">
    <source>
        <dbReference type="ARBA" id="ARBA00001917"/>
    </source>
</evidence>
<comment type="similarity">
    <text evidence="3">In the N-terminal section; belongs to the NADH:flavin oxidoreductase/NADH oxidase family.</text>
</comment>
<dbReference type="SUPFAM" id="SSF51971">
    <property type="entry name" value="Nucleotide-binding domain"/>
    <property type="match status" value="1"/>
</dbReference>
<comment type="cofactor">
    <cofactor evidence="1">
        <name>FMN</name>
        <dbReference type="ChEBI" id="CHEBI:58210"/>
    </cofactor>
</comment>
<dbReference type="Proteomes" id="UP000466024">
    <property type="component" value="Unassembled WGS sequence"/>
</dbReference>
<keyword evidence="4" id="KW-0285">Flavoprotein</keyword>
<feature type="domain" description="NADH:flavin oxidoreductase/NADH oxidase N-terminal" evidence="10">
    <location>
        <begin position="7"/>
        <end position="331"/>
    </location>
</feature>
<evidence type="ECO:0000256" key="5">
    <source>
        <dbReference type="ARBA" id="ARBA00022643"/>
    </source>
</evidence>
<gene>
    <name evidence="12" type="ORF">F0A16_18100</name>
</gene>
<dbReference type="InterPro" id="IPR023753">
    <property type="entry name" value="FAD/NAD-binding_dom"/>
</dbReference>
<keyword evidence="5" id="KW-0288">FMN</keyword>
<dbReference type="GO" id="GO:0051536">
    <property type="term" value="F:iron-sulfur cluster binding"/>
    <property type="evidence" value="ECO:0007669"/>
    <property type="project" value="UniProtKB-KW"/>
</dbReference>
<dbReference type="GO" id="GO:0046872">
    <property type="term" value="F:metal ion binding"/>
    <property type="evidence" value="ECO:0007669"/>
    <property type="project" value="UniProtKB-KW"/>
</dbReference>
<evidence type="ECO:0000256" key="9">
    <source>
        <dbReference type="ARBA" id="ARBA00023014"/>
    </source>
</evidence>
<evidence type="ECO:0000256" key="4">
    <source>
        <dbReference type="ARBA" id="ARBA00022630"/>
    </source>
</evidence>
<comment type="caution">
    <text evidence="12">The sequence shown here is derived from an EMBL/GenBank/DDBJ whole genome shotgun (WGS) entry which is preliminary data.</text>
</comment>
<dbReference type="Gene3D" id="3.20.20.70">
    <property type="entry name" value="Aldolase class I"/>
    <property type="match status" value="1"/>
</dbReference>
<keyword evidence="9" id="KW-0411">Iron-sulfur</keyword>
<dbReference type="RefSeq" id="WP_149436854.1">
    <property type="nucleotide sequence ID" value="NZ_VTPX01000013.1"/>
</dbReference>
<evidence type="ECO:0000313" key="12">
    <source>
        <dbReference type="EMBL" id="KAA0016137.1"/>
    </source>
</evidence>
<dbReference type="PRINTS" id="PR00419">
    <property type="entry name" value="ADXRDTASE"/>
</dbReference>
<dbReference type="InterPro" id="IPR036188">
    <property type="entry name" value="FAD/NAD-bd_sf"/>
</dbReference>
<keyword evidence="13" id="KW-1185">Reference proteome</keyword>
<reference evidence="12 13" key="1">
    <citation type="submission" date="2019-08" db="EMBL/GenBank/DDBJ databases">
        <title>Bioinformatics analysis of the strain L3 and L5.</title>
        <authorList>
            <person name="Li X."/>
        </authorList>
    </citation>
    <scope>NUCLEOTIDE SEQUENCE [LARGE SCALE GENOMIC DNA]</scope>
    <source>
        <strain evidence="12 13">L3</strain>
    </source>
</reference>
<dbReference type="Gene3D" id="3.50.50.60">
    <property type="entry name" value="FAD/NAD(P)-binding domain"/>
    <property type="match status" value="1"/>
</dbReference>
<evidence type="ECO:0000259" key="11">
    <source>
        <dbReference type="Pfam" id="PF07992"/>
    </source>
</evidence>
<keyword evidence="8" id="KW-0408">Iron</keyword>
<proteinExistence type="inferred from homology"/>
<organism evidence="12 13">
    <name type="scientific">Salinicola corii</name>
    <dbReference type="NCBI Taxonomy" id="2606937"/>
    <lineage>
        <taxon>Bacteria</taxon>
        <taxon>Pseudomonadati</taxon>
        <taxon>Pseudomonadota</taxon>
        <taxon>Gammaproteobacteria</taxon>
        <taxon>Oceanospirillales</taxon>
        <taxon>Halomonadaceae</taxon>
        <taxon>Salinicola</taxon>
    </lineage>
</organism>
<evidence type="ECO:0000256" key="7">
    <source>
        <dbReference type="ARBA" id="ARBA00023002"/>
    </source>
</evidence>